<reference evidence="3" key="1">
    <citation type="journal article" date="2013" name="Nature">
        <title>Pan genome of the phytoplankton Emiliania underpins its global distribution.</title>
        <authorList>
            <person name="Read B.A."/>
            <person name="Kegel J."/>
            <person name="Klute M.J."/>
            <person name="Kuo A."/>
            <person name="Lefebvre S.C."/>
            <person name="Maumus F."/>
            <person name="Mayer C."/>
            <person name="Miller J."/>
            <person name="Monier A."/>
            <person name="Salamov A."/>
            <person name="Young J."/>
            <person name="Aguilar M."/>
            <person name="Claverie J.M."/>
            <person name="Frickenhaus S."/>
            <person name="Gonzalez K."/>
            <person name="Herman E.K."/>
            <person name="Lin Y.C."/>
            <person name="Napier J."/>
            <person name="Ogata H."/>
            <person name="Sarno A.F."/>
            <person name="Shmutz J."/>
            <person name="Schroeder D."/>
            <person name="de Vargas C."/>
            <person name="Verret F."/>
            <person name="von Dassow P."/>
            <person name="Valentin K."/>
            <person name="Van de Peer Y."/>
            <person name="Wheeler G."/>
            <person name="Dacks J.B."/>
            <person name="Delwiche C.F."/>
            <person name="Dyhrman S.T."/>
            <person name="Glockner G."/>
            <person name="John U."/>
            <person name="Richards T."/>
            <person name="Worden A.Z."/>
            <person name="Zhang X."/>
            <person name="Grigoriev I.V."/>
            <person name="Allen A.E."/>
            <person name="Bidle K."/>
            <person name="Borodovsky M."/>
            <person name="Bowler C."/>
            <person name="Brownlee C."/>
            <person name="Cock J.M."/>
            <person name="Elias M."/>
            <person name="Gladyshev V.N."/>
            <person name="Groth M."/>
            <person name="Guda C."/>
            <person name="Hadaegh A."/>
            <person name="Iglesias-Rodriguez M.D."/>
            <person name="Jenkins J."/>
            <person name="Jones B.M."/>
            <person name="Lawson T."/>
            <person name="Leese F."/>
            <person name="Lindquist E."/>
            <person name="Lobanov A."/>
            <person name="Lomsadze A."/>
            <person name="Malik S.B."/>
            <person name="Marsh M.E."/>
            <person name="Mackinder L."/>
            <person name="Mock T."/>
            <person name="Mueller-Roeber B."/>
            <person name="Pagarete A."/>
            <person name="Parker M."/>
            <person name="Probert I."/>
            <person name="Quesneville H."/>
            <person name="Raines C."/>
            <person name="Rensing S.A."/>
            <person name="Riano-Pachon D.M."/>
            <person name="Richier S."/>
            <person name="Rokitta S."/>
            <person name="Shiraiwa Y."/>
            <person name="Soanes D.M."/>
            <person name="van der Giezen M."/>
            <person name="Wahlund T.M."/>
            <person name="Williams B."/>
            <person name="Wilson W."/>
            <person name="Wolfe G."/>
            <person name="Wurch L.L."/>
        </authorList>
    </citation>
    <scope>NUCLEOTIDE SEQUENCE</scope>
</reference>
<evidence type="ECO:0000313" key="2">
    <source>
        <dbReference type="EnsemblProtists" id="EOD13670"/>
    </source>
</evidence>
<dbReference type="HOGENOM" id="CLU_1323926_0_0_1"/>
<evidence type="ECO:0000256" key="1">
    <source>
        <dbReference type="SAM" id="MobiDB-lite"/>
    </source>
</evidence>
<dbReference type="PaxDb" id="2903-EOD13670"/>
<evidence type="ECO:0000313" key="3">
    <source>
        <dbReference type="Proteomes" id="UP000013827"/>
    </source>
</evidence>
<keyword evidence="3" id="KW-1185">Reference proteome</keyword>
<dbReference type="EnsemblProtists" id="EOD13670">
    <property type="protein sequence ID" value="EOD13670"/>
    <property type="gene ID" value="EMIHUDRAFT_445817"/>
</dbReference>
<proteinExistence type="predicted"/>
<dbReference type="GeneID" id="17259820"/>
<sequence length="208" mass="22392">MHMPQRIRRRVHAAAVHTLRTHAASQSEMSREEPRLANRSSPGVRECAAPLLLQEARPLRRLRRHRVLVRRDVCGALCRRRGLCRPGLASDAANHALQAGLQRGAARRGDANHSRVRRAGAPKGGEGGLAGPAPPPRPFAAPLCVIPCRRPPDVLPACGPRVVARPPRSSFSRAARFTFSTPPLTARDAGGIAVGKRMVGVDDNAIIS</sequence>
<protein>
    <submittedName>
        <fullName evidence="2">Uncharacterized protein</fullName>
    </submittedName>
</protein>
<dbReference type="Proteomes" id="UP000013827">
    <property type="component" value="Unassembled WGS sequence"/>
</dbReference>
<feature type="region of interest" description="Disordered" evidence="1">
    <location>
        <begin position="21"/>
        <end position="41"/>
    </location>
</feature>
<dbReference type="AlphaFoldDB" id="A0A0D3IQY5"/>
<dbReference type="RefSeq" id="XP_005766099.1">
    <property type="nucleotide sequence ID" value="XM_005766042.1"/>
</dbReference>
<name>A0A0D3IQY5_EMIH1</name>
<organism evidence="2 3">
    <name type="scientific">Emiliania huxleyi (strain CCMP1516)</name>
    <dbReference type="NCBI Taxonomy" id="280463"/>
    <lineage>
        <taxon>Eukaryota</taxon>
        <taxon>Haptista</taxon>
        <taxon>Haptophyta</taxon>
        <taxon>Prymnesiophyceae</taxon>
        <taxon>Isochrysidales</taxon>
        <taxon>Noelaerhabdaceae</taxon>
        <taxon>Emiliania</taxon>
    </lineage>
</organism>
<feature type="region of interest" description="Disordered" evidence="1">
    <location>
        <begin position="103"/>
        <end position="133"/>
    </location>
</feature>
<accession>A0A0D3IQY5</accession>
<reference evidence="2" key="2">
    <citation type="submission" date="2024-10" db="UniProtKB">
        <authorList>
            <consortium name="EnsemblProtists"/>
        </authorList>
    </citation>
    <scope>IDENTIFICATION</scope>
</reference>
<dbReference type="KEGG" id="ehx:EMIHUDRAFT_445817"/>